<reference evidence="2 3" key="1">
    <citation type="journal article" date="2014" name="Agronomy (Basel)">
        <title>A Draft Genome Sequence for Ensete ventricosum, the Drought-Tolerant Tree Against Hunger.</title>
        <authorList>
            <person name="Harrison J."/>
            <person name="Moore K.A."/>
            <person name="Paszkiewicz K."/>
            <person name="Jones T."/>
            <person name="Grant M."/>
            <person name="Ambacheew D."/>
            <person name="Muzemil S."/>
            <person name="Studholme D.J."/>
        </authorList>
    </citation>
    <scope>NUCLEOTIDE SEQUENCE [LARGE SCALE GENOMIC DNA]</scope>
</reference>
<dbReference type="GO" id="GO:0003723">
    <property type="term" value="F:RNA binding"/>
    <property type="evidence" value="ECO:0007669"/>
    <property type="project" value="UniProtKB-KW"/>
</dbReference>
<comment type="caution">
    <text evidence="2">The sequence shown here is derived from an EMBL/GenBank/DDBJ whole genome shotgun (WGS) entry which is preliminary data.</text>
</comment>
<dbReference type="PANTHER" id="PTHR45922">
    <property type="entry name" value="CLEAVAGE AND POLYADENYLATION SPECIFICITY FACTOR SUBUNIT 2"/>
    <property type="match status" value="1"/>
</dbReference>
<dbReference type="Proteomes" id="UP000287651">
    <property type="component" value="Unassembled WGS sequence"/>
</dbReference>
<comment type="subcellular location">
    <subcellularLocation>
        <location evidence="1">Nucleus</location>
    </subcellularLocation>
</comment>
<evidence type="ECO:0000313" key="3">
    <source>
        <dbReference type="Proteomes" id="UP000287651"/>
    </source>
</evidence>
<evidence type="ECO:0000256" key="1">
    <source>
        <dbReference type="RuleBase" id="RU365006"/>
    </source>
</evidence>
<accession>A0A427AK64</accession>
<dbReference type="GO" id="GO:0005847">
    <property type="term" value="C:mRNA cleavage and polyadenylation specificity factor complex"/>
    <property type="evidence" value="ECO:0007669"/>
    <property type="project" value="InterPro"/>
</dbReference>
<comment type="similarity">
    <text evidence="1">Belongs to the metallo-beta-lactamase superfamily. RNA-metabolizing metallo-beta-lactamase-like family. CPSF2/YSH1 subfamily.</text>
</comment>
<keyword evidence="1" id="KW-0694">RNA-binding</keyword>
<dbReference type="GO" id="GO:0006398">
    <property type="term" value="P:mRNA 3'-end processing by stem-loop binding and cleavage"/>
    <property type="evidence" value="ECO:0007669"/>
    <property type="project" value="InterPro"/>
</dbReference>
<keyword evidence="1" id="KW-0507">mRNA processing</keyword>
<dbReference type="EMBL" id="AMZH03002156">
    <property type="protein sequence ID" value="RRT76590.1"/>
    <property type="molecule type" value="Genomic_DNA"/>
</dbReference>
<proteinExistence type="inferred from homology"/>
<name>A0A427AK64_ENSVE</name>
<dbReference type="AlphaFoldDB" id="A0A427AK64"/>
<protein>
    <recommendedName>
        <fullName evidence="1">Cleavage and polyadenylation specificity factor subunit 2</fullName>
    </recommendedName>
    <alternativeName>
        <fullName evidence="1">Cleavage and polyadenylation specificity factor 100 kDa subunit</fullName>
    </alternativeName>
</protein>
<dbReference type="PANTHER" id="PTHR45922:SF1">
    <property type="entry name" value="CLEAVAGE AND POLYADENYLATION SPECIFICITY FACTOR SUBUNIT 2"/>
    <property type="match status" value="1"/>
</dbReference>
<gene>
    <name evidence="2" type="ORF">B296_00029849</name>
</gene>
<evidence type="ECO:0000313" key="2">
    <source>
        <dbReference type="EMBL" id="RRT76590.1"/>
    </source>
</evidence>
<dbReference type="InterPro" id="IPR027075">
    <property type="entry name" value="CPSF2"/>
</dbReference>
<sequence length="102" mass="11275">MNFLASGSHSSGHLDIFIDGFIPPASSVAPMFPFFETKAEWDDYGEVINPDDYIMKEEDQDQALMQGDLDGKLEEGSAHLLLDSAPSKVISNEMTVNPPYCF</sequence>
<organism evidence="2 3">
    <name type="scientific">Ensete ventricosum</name>
    <name type="common">Abyssinian banana</name>
    <name type="synonym">Musa ensete</name>
    <dbReference type="NCBI Taxonomy" id="4639"/>
    <lineage>
        <taxon>Eukaryota</taxon>
        <taxon>Viridiplantae</taxon>
        <taxon>Streptophyta</taxon>
        <taxon>Embryophyta</taxon>
        <taxon>Tracheophyta</taxon>
        <taxon>Spermatophyta</taxon>
        <taxon>Magnoliopsida</taxon>
        <taxon>Liliopsida</taxon>
        <taxon>Zingiberales</taxon>
        <taxon>Musaceae</taxon>
        <taxon>Ensete</taxon>
    </lineage>
</organism>
<keyword evidence="1" id="KW-0539">Nucleus</keyword>